<gene>
    <name evidence="1" type="primary">RvY_10863</name>
    <name evidence="1" type="synonym">RvY_10863.1</name>
    <name evidence="1" type="ORF">RvY_10863-1</name>
</gene>
<sequence>MRKKITAKRKFILEPNSLRHIVFVPSRPNFWITLSDEVFNKAFDFPLQIVTSITLYGDAKSSTKIIKLIEKFSDKSCQLRLVNSKIGFLMADVTESLCEDAHTFEEWQRSVSYWSWVPEVP</sequence>
<dbReference type="AlphaFoldDB" id="A0A1D1VG80"/>
<proteinExistence type="predicted"/>
<protein>
    <submittedName>
        <fullName evidence="1">Uncharacterized protein</fullName>
    </submittedName>
</protein>
<dbReference type="EMBL" id="BDGG01000005">
    <property type="protein sequence ID" value="GAU99930.1"/>
    <property type="molecule type" value="Genomic_DNA"/>
</dbReference>
<evidence type="ECO:0000313" key="2">
    <source>
        <dbReference type="Proteomes" id="UP000186922"/>
    </source>
</evidence>
<accession>A0A1D1VG80</accession>
<evidence type="ECO:0000313" key="1">
    <source>
        <dbReference type="EMBL" id="GAU99930.1"/>
    </source>
</evidence>
<dbReference type="Proteomes" id="UP000186922">
    <property type="component" value="Unassembled WGS sequence"/>
</dbReference>
<keyword evidence="2" id="KW-1185">Reference proteome</keyword>
<comment type="caution">
    <text evidence="1">The sequence shown here is derived from an EMBL/GenBank/DDBJ whole genome shotgun (WGS) entry which is preliminary data.</text>
</comment>
<name>A0A1D1VG80_RAMVA</name>
<organism evidence="1 2">
    <name type="scientific">Ramazzottius varieornatus</name>
    <name type="common">Water bear</name>
    <name type="synonym">Tardigrade</name>
    <dbReference type="NCBI Taxonomy" id="947166"/>
    <lineage>
        <taxon>Eukaryota</taxon>
        <taxon>Metazoa</taxon>
        <taxon>Ecdysozoa</taxon>
        <taxon>Tardigrada</taxon>
        <taxon>Eutardigrada</taxon>
        <taxon>Parachela</taxon>
        <taxon>Hypsibioidea</taxon>
        <taxon>Ramazzottiidae</taxon>
        <taxon>Ramazzottius</taxon>
    </lineage>
</organism>
<reference evidence="1 2" key="1">
    <citation type="journal article" date="2016" name="Nat. Commun.">
        <title>Extremotolerant tardigrade genome and improved radiotolerance of human cultured cells by tardigrade-unique protein.</title>
        <authorList>
            <person name="Hashimoto T."/>
            <person name="Horikawa D.D."/>
            <person name="Saito Y."/>
            <person name="Kuwahara H."/>
            <person name="Kozuka-Hata H."/>
            <person name="Shin-I T."/>
            <person name="Minakuchi Y."/>
            <person name="Ohishi K."/>
            <person name="Motoyama A."/>
            <person name="Aizu T."/>
            <person name="Enomoto A."/>
            <person name="Kondo K."/>
            <person name="Tanaka S."/>
            <person name="Hara Y."/>
            <person name="Koshikawa S."/>
            <person name="Sagara H."/>
            <person name="Miura T."/>
            <person name="Yokobori S."/>
            <person name="Miyagawa K."/>
            <person name="Suzuki Y."/>
            <person name="Kubo T."/>
            <person name="Oyama M."/>
            <person name="Kohara Y."/>
            <person name="Fujiyama A."/>
            <person name="Arakawa K."/>
            <person name="Katayama T."/>
            <person name="Toyoda A."/>
            <person name="Kunieda T."/>
        </authorList>
    </citation>
    <scope>NUCLEOTIDE SEQUENCE [LARGE SCALE GENOMIC DNA]</scope>
    <source>
        <strain evidence="1 2">YOKOZUNA-1</strain>
    </source>
</reference>